<feature type="region of interest" description="Disordered" evidence="7">
    <location>
        <begin position="121"/>
        <end position="246"/>
    </location>
</feature>
<feature type="compositionally biased region" description="Basic and acidic residues" evidence="7">
    <location>
        <begin position="220"/>
        <end position="246"/>
    </location>
</feature>
<evidence type="ECO:0000256" key="7">
    <source>
        <dbReference type="SAM" id="MobiDB-lite"/>
    </source>
</evidence>
<evidence type="ECO:0000313" key="10">
    <source>
        <dbReference type="Proteomes" id="UP001385951"/>
    </source>
</evidence>
<evidence type="ECO:0000256" key="2">
    <source>
        <dbReference type="ARBA" id="ARBA00007838"/>
    </source>
</evidence>
<dbReference type="GO" id="GO:0005634">
    <property type="term" value="C:nucleus"/>
    <property type="evidence" value="ECO:0007669"/>
    <property type="project" value="UniProtKB-ARBA"/>
</dbReference>
<evidence type="ECO:0000256" key="3">
    <source>
        <dbReference type="ARBA" id="ARBA00023110"/>
    </source>
</evidence>
<dbReference type="PROSITE" id="PS50059">
    <property type="entry name" value="FKBP_PPIASE"/>
    <property type="match status" value="1"/>
</dbReference>
<dbReference type="InterPro" id="IPR046357">
    <property type="entry name" value="PPIase_dom_sf"/>
</dbReference>
<dbReference type="FunFam" id="3.10.50.40:FF:000006">
    <property type="entry name" value="Peptidyl-prolyl cis-trans isomerase"/>
    <property type="match status" value="1"/>
</dbReference>
<name>A0AAW0GK07_9APHY</name>
<evidence type="ECO:0000256" key="5">
    <source>
        <dbReference type="PIRNR" id="PIRNR001473"/>
    </source>
</evidence>
<evidence type="ECO:0000313" key="9">
    <source>
        <dbReference type="EMBL" id="KAK7692951.1"/>
    </source>
</evidence>
<dbReference type="PANTHER" id="PTHR43811">
    <property type="entry name" value="FKBP-TYPE PEPTIDYL-PROLYL CIS-TRANS ISOMERASE FKPA"/>
    <property type="match status" value="1"/>
</dbReference>
<feature type="compositionally biased region" description="Basic and acidic residues" evidence="7">
    <location>
        <begin position="185"/>
        <end position="200"/>
    </location>
</feature>
<dbReference type="PIRSF" id="PIRSF001473">
    <property type="entry name" value="FK506-bp_FPR3"/>
    <property type="match status" value="1"/>
</dbReference>
<feature type="compositionally biased region" description="Acidic residues" evidence="7">
    <location>
        <begin position="58"/>
        <end position="75"/>
    </location>
</feature>
<keyword evidence="3 5" id="KW-0697">Rotamase</keyword>
<dbReference type="PANTHER" id="PTHR43811:SF19">
    <property type="entry name" value="39 KDA FK506-BINDING NUCLEAR PROTEIN"/>
    <property type="match status" value="1"/>
</dbReference>
<feature type="region of interest" description="Disordered" evidence="7">
    <location>
        <begin position="49"/>
        <end position="76"/>
    </location>
</feature>
<dbReference type="AlphaFoldDB" id="A0AAW0GK07"/>
<accession>A0AAW0GK07</accession>
<feature type="compositionally biased region" description="Acidic residues" evidence="7">
    <location>
        <begin position="125"/>
        <end position="176"/>
    </location>
</feature>
<comment type="catalytic activity">
    <reaction evidence="1 5 6">
        <text>[protein]-peptidylproline (omega=180) = [protein]-peptidylproline (omega=0)</text>
        <dbReference type="Rhea" id="RHEA:16237"/>
        <dbReference type="Rhea" id="RHEA-COMP:10747"/>
        <dbReference type="Rhea" id="RHEA-COMP:10748"/>
        <dbReference type="ChEBI" id="CHEBI:83833"/>
        <dbReference type="ChEBI" id="CHEBI:83834"/>
        <dbReference type="EC" id="5.2.1.8"/>
    </reaction>
</comment>
<comment type="caution">
    <text evidence="9">The sequence shown here is derived from an EMBL/GenBank/DDBJ whole genome shotgun (WGS) entry which is preliminary data.</text>
</comment>
<evidence type="ECO:0000256" key="4">
    <source>
        <dbReference type="ARBA" id="ARBA00023235"/>
    </source>
</evidence>
<evidence type="ECO:0000259" key="8">
    <source>
        <dbReference type="PROSITE" id="PS50059"/>
    </source>
</evidence>
<keyword evidence="4 5" id="KW-0413">Isomerase</keyword>
<dbReference type="InterPro" id="IPR023566">
    <property type="entry name" value="PPIase_Fpr3/Fpr4-like"/>
</dbReference>
<keyword evidence="10" id="KW-1185">Reference proteome</keyword>
<comment type="similarity">
    <text evidence="2">Belongs to the FKBP-type PPIase family. FKBP3/4 subfamily.</text>
</comment>
<dbReference type="Gene3D" id="2.60.120.340">
    <property type="entry name" value="Nucleoplasmin core domain"/>
    <property type="match status" value="1"/>
</dbReference>
<dbReference type="Pfam" id="PF17800">
    <property type="entry name" value="NPL"/>
    <property type="match status" value="1"/>
</dbReference>
<dbReference type="Gene3D" id="3.10.50.40">
    <property type="match status" value="1"/>
</dbReference>
<protein>
    <recommendedName>
        <fullName evidence="5">FK506-binding protein</fullName>
        <ecNumber evidence="5">5.2.1.8</ecNumber>
    </recommendedName>
</protein>
<dbReference type="InterPro" id="IPR001179">
    <property type="entry name" value="PPIase_FKBP_dom"/>
</dbReference>
<dbReference type="Proteomes" id="UP001385951">
    <property type="component" value="Unassembled WGS sequence"/>
</dbReference>
<gene>
    <name evidence="9" type="ORF">QCA50_004592</name>
</gene>
<organism evidence="9 10">
    <name type="scientific">Cerrena zonata</name>
    <dbReference type="NCBI Taxonomy" id="2478898"/>
    <lineage>
        <taxon>Eukaryota</taxon>
        <taxon>Fungi</taxon>
        <taxon>Dikarya</taxon>
        <taxon>Basidiomycota</taxon>
        <taxon>Agaricomycotina</taxon>
        <taxon>Agaricomycetes</taxon>
        <taxon>Polyporales</taxon>
        <taxon>Cerrenaceae</taxon>
        <taxon>Cerrena</taxon>
    </lineage>
</organism>
<feature type="domain" description="PPIase FKBP-type" evidence="8">
    <location>
        <begin position="272"/>
        <end position="359"/>
    </location>
</feature>
<dbReference type="Pfam" id="PF00254">
    <property type="entry name" value="FKBP_C"/>
    <property type="match status" value="1"/>
</dbReference>
<dbReference type="EMBL" id="JASBNA010000004">
    <property type="protein sequence ID" value="KAK7692951.1"/>
    <property type="molecule type" value="Genomic_DNA"/>
</dbReference>
<evidence type="ECO:0000256" key="1">
    <source>
        <dbReference type="ARBA" id="ARBA00000971"/>
    </source>
</evidence>
<dbReference type="GO" id="GO:0003755">
    <property type="term" value="F:peptidyl-prolyl cis-trans isomerase activity"/>
    <property type="evidence" value="ECO:0007669"/>
    <property type="project" value="UniProtKB-KW"/>
</dbReference>
<proteinExistence type="inferred from homology"/>
<dbReference type="InterPro" id="IPR041232">
    <property type="entry name" value="NPL"/>
</dbReference>
<dbReference type="EC" id="5.2.1.8" evidence="5"/>
<evidence type="ECO:0000256" key="6">
    <source>
        <dbReference type="PROSITE-ProRule" id="PRU00277"/>
    </source>
</evidence>
<sequence>MPVALAVWSIKLVPGEVESIIPPADLKITNIALGDEIADEKARTSVRLVYQRPSARDGEDDEEEEDEDEDEDTEMEPVQTFLGSLTPGKIEQAIVDVILEKDEEILFEAVGKNVIFVTGNFIDQGGDDESEYDYDPDEDDYDLQDIPSDVEIDASELEVPSDDDADRFEEVEDEESTKDSKKRPRESDTMDTDEPKLSKSEKKKQNKKLKAESGKAVATGEEKPPAKEDKKEKKEKKKAEKAEKPAAKVIEKEGGLKIKDHKVGSGPQAKKGDKVSVRYIGKLTNGKEFDKNVSGKPFHFRLGKGEVIKGWDEGILGMHVGGERLITVPPAMGYGKGGSPPVIPSNATLIFEVKLIKIN</sequence>
<reference evidence="9 10" key="1">
    <citation type="submission" date="2022-09" db="EMBL/GenBank/DDBJ databases">
        <authorList>
            <person name="Palmer J.M."/>
        </authorList>
    </citation>
    <scope>NUCLEOTIDE SEQUENCE [LARGE SCALE GENOMIC DNA]</scope>
    <source>
        <strain evidence="9 10">DSM 7382</strain>
    </source>
</reference>
<dbReference type="SUPFAM" id="SSF54534">
    <property type="entry name" value="FKBP-like"/>
    <property type="match status" value="1"/>
</dbReference>